<protein>
    <recommendedName>
        <fullName evidence="4">Glycosyltransferase</fullName>
        <ecNumber evidence="4">2.4.1.-</ecNumber>
    </recommendedName>
</protein>
<keyword evidence="2 3" id="KW-0808">Transferase</keyword>
<dbReference type="InterPro" id="IPR035595">
    <property type="entry name" value="UDP_glycos_trans_CS"/>
</dbReference>
<proteinExistence type="inferred from homology"/>
<dbReference type="PROSITE" id="PS00375">
    <property type="entry name" value="UDPGT"/>
    <property type="match status" value="1"/>
</dbReference>
<reference evidence="5 6" key="1">
    <citation type="journal article" date="2017" name="Nat. Commun.">
        <title>Genome assembly with in vitro proximity ligation data and whole-genome triplication in lettuce.</title>
        <authorList>
            <person name="Reyes-Chin-Wo S."/>
            <person name="Wang Z."/>
            <person name="Yang X."/>
            <person name="Kozik A."/>
            <person name="Arikit S."/>
            <person name="Song C."/>
            <person name="Xia L."/>
            <person name="Froenicke L."/>
            <person name="Lavelle D.O."/>
            <person name="Truco M.J."/>
            <person name="Xia R."/>
            <person name="Zhu S."/>
            <person name="Xu C."/>
            <person name="Xu H."/>
            <person name="Xu X."/>
            <person name="Cox K."/>
            <person name="Korf I."/>
            <person name="Meyers B.C."/>
            <person name="Michelmore R.W."/>
        </authorList>
    </citation>
    <scope>NUCLEOTIDE SEQUENCE [LARGE SCALE GENOMIC DNA]</scope>
    <source>
        <strain evidence="6">cv. Salinas</strain>
        <tissue evidence="5">Seedlings</tissue>
    </source>
</reference>
<dbReference type="PANTHER" id="PTHR11926">
    <property type="entry name" value="GLUCOSYL/GLUCURONOSYL TRANSFERASES"/>
    <property type="match status" value="1"/>
</dbReference>
<organism evidence="5 6">
    <name type="scientific">Lactuca sativa</name>
    <name type="common">Garden lettuce</name>
    <dbReference type="NCBI Taxonomy" id="4236"/>
    <lineage>
        <taxon>Eukaryota</taxon>
        <taxon>Viridiplantae</taxon>
        <taxon>Streptophyta</taxon>
        <taxon>Embryophyta</taxon>
        <taxon>Tracheophyta</taxon>
        <taxon>Spermatophyta</taxon>
        <taxon>Magnoliopsida</taxon>
        <taxon>eudicotyledons</taxon>
        <taxon>Gunneridae</taxon>
        <taxon>Pentapetalae</taxon>
        <taxon>asterids</taxon>
        <taxon>campanulids</taxon>
        <taxon>Asterales</taxon>
        <taxon>Asteraceae</taxon>
        <taxon>Cichorioideae</taxon>
        <taxon>Cichorieae</taxon>
        <taxon>Lactucinae</taxon>
        <taxon>Lactuca</taxon>
    </lineage>
</organism>
<dbReference type="PANTHER" id="PTHR11926:SF1441">
    <property type="entry name" value="GLYCOSYLTRANSFERASE"/>
    <property type="match status" value="1"/>
</dbReference>
<evidence type="ECO:0000313" key="6">
    <source>
        <dbReference type="Proteomes" id="UP000235145"/>
    </source>
</evidence>
<sequence>MDSICIQNQHKNVLLVTLAAQGHVNPILRLGNLLVSKGLHVTLAINHYALKHRSPTTNTTTVGGGIHLEFFSDGLPIDYNRKADIDYYLDSLSKFGPVNLLAFIRSHPRKFACIINTPFVPWAADVAAAVGVPTAMLWIQPCSLYQIYYRYYNMLDEFPTESNPNVSVKLPGLPVFGAEELPSFVLPTNTFRSFYNILKELFTNTCKVKWVLGNSFMELEKDVIMSVNDDGRVFLPVGPLVPAALIGKEEEVDFDLFGSDVKSNNCLEWLNIQKPSSVVYISFGSILNLSNKEIESIAVGLKNIKRPFLWVIRPPENQELPELGCLEEIKEQGLIVKWSPQTIVLSHPSVGCFLSHCGWNSLLESLAAGVPVIACPQWTDQPTNCKLVTDVWVVGVKLKKSSEGLVNGEELGRCVEVIMSGPKSEEFKKNAAELKTAAREALADGGSSDKNIQMFVNEMISSSIFKPK</sequence>
<dbReference type="GO" id="GO:0080044">
    <property type="term" value="F:quercetin 7-O-glucosyltransferase activity"/>
    <property type="evidence" value="ECO:0000318"/>
    <property type="project" value="GO_Central"/>
</dbReference>
<dbReference type="InterPro" id="IPR002213">
    <property type="entry name" value="UDP_glucos_trans"/>
</dbReference>
<keyword evidence="6" id="KW-1185">Reference proteome</keyword>
<keyword evidence="3" id="KW-0328">Glycosyltransferase</keyword>
<comment type="caution">
    <text evidence="5">The sequence shown here is derived from an EMBL/GenBank/DDBJ whole genome shotgun (WGS) entry which is preliminary data.</text>
</comment>
<evidence type="ECO:0000256" key="2">
    <source>
        <dbReference type="ARBA" id="ARBA00022679"/>
    </source>
</evidence>
<evidence type="ECO:0000256" key="3">
    <source>
        <dbReference type="RuleBase" id="RU003718"/>
    </source>
</evidence>
<dbReference type="GO" id="GO:0005737">
    <property type="term" value="C:cytoplasm"/>
    <property type="evidence" value="ECO:0000318"/>
    <property type="project" value="GO_Central"/>
</dbReference>
<dbReference type="EC" id="2.4.1.-" evidence="4"/>
<dbReference type="OrthoDB" id="5835829at2759"/>
<comment type="similarity">
    <text evidence="1 3">Belongs to the UDP-glycosyltransferase family.</text>
</comment>
<dbReference type="Pfam" id="PF00201">
    <property type="entry name" value="UDPGT"/>
    <property type="match status" value="1"/>
</dbReference>
<dbReference type="AlphaFoldDB" id="A0A9R1XA55"/>
<evidence type="ECO:0000256" key="1">
    <source>
        <dbReference type="ARBA" id="ARBA00009995"/>
    </source>
</evidence>
<accession>A0A9R1XA55</accession>
<name>A0A9R1XA55_LACSA</name>
<evidence type="ECO:0000256" key="4">
    <source>
        <dbReference type="RuleBase" id="RU362057"/>
    </source>
</evidence>
<dbReference type="Gramene" id="rna-gnl|WGS:NBSK|LSAT_5X115100_mrna">
    <property type="protein sequence ID" value="cds-PLY97616.1"/>
    <property type="gene ID" value="gene-LSAT_5X115100"/>
</dbReference>
<dbReference type="GO" id="GO:0080043">
    <property type="term" value="F:quercetin 3-O-glucosyltransferase activity"/>
    <property type="evidence" value="ECO:0000318"/>
    <property type="project" value="GO_Central"/>
</dbReference>
<dbReference type="Proteomes" id="UP000235145">
    <property type="component" value="Unassembled WGS sequence"/>
</dbReference>
<dbReference type="FunFam" id="3.40.50.2000:FF:000019">
    <property type="entry name" value="Glycosyltransferase"/>
    <property type="match status" value="1"/>
</dbReference>
<dbReference type="CDD" id="cd03784">
    <property type="entry name" value="GT1_Gtf-like"/>
    <property type="match status" value="1"/>
</dbReference>
<evidence type="ECO:0000313" key="5">
    <source>
        <dbReference type="EMBL" id="KAJ0205101.1"/>
    </source>
</evidence>
<dbReference type="Gene3D" id="3.40.50.2000">
    <property type="entry name" value="Glycogen Phosphorylase B"/>
    <property type="match status" value="2"/>
</dbReference>
<gene>
    <name evidence="5" type="ORF">LSAT_V11C500270040</name>
</gene>
<dbReference type="SUPFAM" id="SSF53756">
    <property type="entry name" value="UDP-Glycosyltransferase/glycogen phosphorylase"/>
    <property type="match status" value="1"/>
</dbReference>
<dbReference type="EMBL" id="NBSK02000005">
    <property type="protein sequence ID" value="KAJ0205101.1"/>
    <property type="molecule type" value="Genomic_DNA"/>
</dbReference>